<evidence type="ECO:0000313" key="2">
    <source>
        <dbReference type="EMBL" id="SSX10370.1"/>
    </source>
</evidence>
<organism evidence="2">
    <name type="scientific">Culicoides sonorensis</name>
    <name type="common">Biting midge</name>
    <dbReference type="NCBI Taxonomy" id="179676"/>
    <lineage>
        <taxon>Eukaryota</taxon>
        <taxon>Metazoa</taxon>
        <taxon>Ecdysozoa</taxon>
        <taxon>Arthropoda</taxon>
        <taxon>Hexapoda</taxon>
        <taxon>Insecta</taxon>
        <taxon>Pterygota</taxon>
        <taxon>Neoptera</taxon>
        <taxon>Endopterygota</taxon>
        <taxon>Diptera</taxon>
        <taxon>Nematocera</taxon>
        <taxon>Chironomoidea</taxon>
        <taxon>Ceratopogonidae</taxon>
        <taxon>Ceratopogoninae</taxon>
        <taxon>Culicoides</taxon>
        <taxon>Monoculicoides</taxon>
    </lineage>
</organism>
<sequence length="529" mass="61439">MSVRPHLSLFHNAIIAWVHETNLIEFDSEATDLHQMPDLYKFYDAFKHKIQYKIIADMDLITFLQEYYPDFEFNAEDNNNLSCHEHVYVFALLLYFSCVERKESFFQNAGITIAPTHQKVICKFLSLLTAKPKFDKESLSCIINEILVPCPPLKIFPNIQMETQSQMTPKSTMLNSKTEKIRSLEADLITERYRFEENEAKHQEKLSILLNEIEDLKNSNSALKRELLEKETEISSMTCDLEIDHACQILLKQLSDKNEIIHEFQETIHSLNDENEKLSEKLSEYHERSIQDTNKIVELNDTIHSLEDKLNRAKSRNSALENHIEGLNSFIVNSRRLNESLDDNSFCNKDFVHNIKKNTCSDSLETSYDTIASDSGLHHSPLISRRSYSLSHAPILILNGQRNRKFYRSTTYKDNPDRYLSLADELHCHVIAKAEENDLSIFFDSLHEPRRESKVNEQNIQIFESFIEDQSTIHEEKELDEEEISPACSRLLMKLKQENESLKIANESLALANLSAKRPKRGFKICVIS</sequence>
<evidence type="ECO:0000313" key="3">
    <source>
        <dbReference type="EMBL" id="SSX30058.1"/>
    </source>
</evidence>
<reference evidence="3" key="2">
    <citation type="submission" date="2018-07" db="EMBL/GenBank/DDBJ databases">
        <authorList>
            <person name="Quirk P.G."/>
            <person name="Krulwich T.A."/>
        </authorList>
    </citation>
    <scope>NUCLEOTIDE SEQUENCE</scope>
</reference>
<accession>A0A336KZR5</accession>
<protein>
    <submittedName>
        <fullName evidence="2">CSON002026 protein</fullName>
    </submittedName>
</protein>
<gene>
    <name evidence="2" type="primary">CSON002026</name>
</gene>
<proteinExistence type="predicted"/>
<dbReference type="EMBL" id="UFQT01001328">
    <property type="protein sequence ID" value="SSX30058.1"/>
    <property type="molecule type" value="Genomic_DNA"/>
</dbReference>
<evidence type="ECO:0000256" key="1">
    <source>
        <dbReference type="SAM" id="Coils"/>
    </source>
</evidence>
<dbReference type="VEuPathDB" id="VectorBase:CSON002026"/>
<name>A0A336KZR5_CULSO</name>
<dbReference type="EMBL" id="UFQS01001328">
    <property type="protein sequence ID" value="SSX10370.1"/>
    <property type="molecule type" value="Genomic_DNA"/>
</dbReference>
<feature type="coiled-coil region" evidence="1">
    <location>
        <begin position="199"/>
        <end position="323"/>
    </location>
</feature>
<reference evidence="2" key="1">
    <citation type="submission" date="2018-04" db="EMBL/GenBank/DDBJ databases">
        <authorList>
            <person name="Go L.Y."/>
            <person name="Mitchell J.A."/>
        </authorList>
    </citation>
    <scope>NUCLEOTIDE SEQUENCE</scope>
    <source>
        <tissue evidence="2">Whole organism</tissue>
    </source>
</reference>
<dbReference type="AlphaFoldDB" id="A0A336KZR5"/>
<keyword evidence="1" id="KW-0175">Coiled coil</keyword>